<organism evidence="8 9">
    <name type="scientific">Microbispora maris</name>
    <dbReference type="NCBI Taxonomy" id="3144104"/>
    <lineage>
        <taxon>Bacteria</taxon>
        <taxon>Bacillati</taxon>
        <taxon>Actinomycetota</taxon>
        <taxon>Actinomycetes</taxon>
        <taxon>Streptosporangiales</taxon>
        <taxon>Streptosporangiaceae</taxon>
        <taxon>Microbispora</taxon>
    </lineage>
</organism>
<evidence type="ECO:0000256" key="6">
    <source>
        <dbReference type="RuleBase" id="RU362030"/>
    </source>
</evidence>
<dbReference type="PANTHER" id="PTHR43619">
    <property type="entry name" value="S-ADENOSYL-L-METHIONINE-DEPENDENT METHYLTRANSFERASE YKTD-RELATED"/>
    <property type="match status" value="1"/>
</dbReference>
<keyword evidence="4" id="KW-0808">Transferase</keyword>
<evidence type="ECO:0000313" key="8">
    <source>
        <dbReference type="EMBL" id="MEN3537627.1"/>
    </source>
</evidence>
<dbReference type="GO" id="GO:0008168">
    <property type="term" value="F:methyltransferase activity"/>
    <property type="evidence" value="ECO:0007669"/>
    <property type="project" value="UniProtKB-KW"/>
</dbReference>
<dbReference type="SUPFAM" id="SSF53335">
    <property type="entry name" value="S-adenosyl-L-methionine-dependent methyltransferases"/>
    <property type="match status" value="1"/>
</dbReference>
<dbReference type="Proteomes" id="UP001447516">
    <property type="component" value="Unassembled WGS sequence"/>
</dbReference>
<evidence type="ECO:0000256" key="1">
    <source>
        <dbReference type="ARBA" id="ARBA00003907"/>
    </source>
</evidence>
<keyword evidence="9" id="KW-1185">Reference proteome</keyword>
<dbReference type="InterPro" id="IPR029063">
    <property type="entry name" value="SAM-dependent_MTases_sf"/>
</dbReference>
<name>A0ABV0AS32_9ACTN</name>
<reference evidence="8 9" key="1">
    <citation type="submission" date="2024-05" db="EMBL/GenBank/DDBJ databases">
        <title>Microbispora sp.ZYX-F-249.</title>
        <authorList>
            <person name="Xie H."/>
        </authorList>
    </citation>
    <scope>NUCLEOTIDE SEQUENCE [LARGE SCALE GENOMIC DNA]</scope>
    <source>
        <strain evidence="8 9">ZYX-F-249</strain>
    </source>
</reference>
<sequence>MEPQGALEGVAKTALGMAMVRARESLKDDRLFDDPYAQRFLDAVPGAFPGPPVSEDLAKGGPQASLGAVFAFHGVLRTRFFDDYLLAATAAGCTQVVLLAAGLDTRAFRLPWPRGVRVFELDLPEVFAFKETVLDGAGALPVCERRVVPADLRESGVGELVAAGFAHAVPTAWLAEGLLLYLTADEVTRLLTEIGELSRPGSRLAFEHGGIADSAVLARTRGLTTMDEFTSLWRGGLREDAPGWLGRHGWRPQIHDRADVASSYGRPVPGPSGGGFLTAIRTGR</sequence>
<comment type="function">
    <text evidence="1 6">Exhibits S-adenosyl-L-methionine-dependent methyltransferase activity.</text>
</comment>
<evidence type="ECO:0000256" key="4">
    <source>
        <dbReference type="ARBA" id="ARBA00022679"/>
    </source>
</evidence>
<feature type="region of interest" description="Disordered" evidence="7">
    <location>
        <begin position="262"/>
        <end position="284"/>
    </location>
</feature>
<dbReference type="EMBL" id="JBDJAW010000017">
    <property type="protein sequence ID" value="MEN3537627.1"/>
    <property type="molecule type" value="Genomic_DNA"/>
</dbReference>
<evidence type="ECO:0000256" key="5">
    <source>
        <dbReference type="ARBA" id="ARBA00022691"/>
    </source>
</evidence>
<dbReference type="InterPro" id="IPR007213">
    <property type="entry name" value="Ppm1/Ppm2/Tcmp"/>
</dbReference>
<dbReference type="PANTHER" id="PTHR43619:SF2">
    <property type="entry name" value="S-ADENOSYL-L-METHIONINE-DEPENDENT METHYLTRANSFERASES SUPERFAMILY PROTEIN"/>
    <property type="match status" value="1"/>
</dbReference>
<dbReference type="RefSeq" id="WP_346227589.1">
    <property type="nucleotide sequence ID" value="NZ_JBDJAW010000017.1"/>
</dbReference>
<dbReference type="NCBIfam" id="TIGR00027">
    <property type="entry name" value="mthyl_TIGR00027"/>
    <property type="match status" value="1"/>
</dbReference>
<protein>
    <recommendedName>
        <fullName evidence="6">S-adenosyl-L-methionine-dependent methyltransferase</fullName>
        <ecNumber evidence="6">2.1.1.-</ecNumber>
    </recommendedName>
</protein>
<accession>A0ABV0AS32</accession>
<evidence type="ECO:0000256" key="3">
    <source>
        <dbReference type="ARBA" id="ARBA00022603"/>
    </source>
</evidence>
<dbReference type="Pfam" id="PF04072">
    <property type="entry name" value="LCM"/>
    <property type="match status" value="1"/>
</dbReference>
<evidence type="ECO:0000256" key="2">
    <source>
        <dbReference type="ARBA" id="ARBA00008138"/>
    </source>
</evidence>
<keyword evidence="3 6" id="KW-0489">Methyltransferase</keyword>
<dbReference type="Gene3D" id="3.40.50.150">
    <property type="entry name" value="Vaccinia Virus protein VP39"/>
    <property type="match status" value="1"/>
</dbReference>
<comment type="similarity">
    <text evidence="2 6">Belongs to the UPF0677 family.</text>
</comment>
<evidence type="ECO:0000313" key="9">
    <source>
        <dbReference type="Proteomes" id="UP001447516"/>
    </source>
</evidence>
<proteinExistence type="inferred from homology"/>
<comment type="caution">
    <text evidence="8">The sequence shown here is derived from an EMBL/GenBank/DDBJ whole genome shotgun (WGS) entry which is preliminary data.</text>
</comment>
<gene>
    <name evidence="8" type="ORF">AAH991_21120</name>
</gene>
<evidence type="ECO:0000256" key="7">
    <source>
        <dbReference type="SAM" id="MobiDB-lite"/>
    </source>
</evidence>
<dbReference type="EC" id="2.1.1.-" evidence="6"/>
<dbReference type="GO" id="GO:0032259">
    <property type="term" value="P:methylation"/>
    <property type="evidence" value="ECO:0007669"/>
    <property type="project" value="UniProtKB-KW"/>
</dbReference>
<keyword evidence="5 6" id="KW-0949">S-adenosyl-L-methionine</keyword>
<dbReference type="InterPro" id="IPR011610">
    <property type="entry name" value="SAM_mthyl_Trfase_ML2640-like"/>
</dbReference>